<keyword evidence="2" id="KW-1185">Reference proteome</keyword>
<gene>
    <name evidence="1" type="ORF">H9629_02885</name>
</gene>
<reference evidence="1 2" key="1">
    <citation type="submission" date="2020-08" db="EMBL/GenBank/DDBJ databases">
        <title>A Genomic Blueprint of the Chicken Gut Microbiome.</title>
        <authorList>
            <person name="Gilroy R."/>
            <person name="Ravi A."/>
            <person name="Getino M."/>
            <person name="Pursley I."/>
            <person name="Horton D.L."/>
            <person name="Alikhan N.-F."/>
            <person name="Baker D."/>
            <person name="Gharbi K."/>
            <person name="Hall N."/>
            <person name="Watson M."/>
            <person name="Adriaenssens E.M."/>
            <person name="Foster-Nyarko E."/>
            <person name="Jarju S."/>
            <person name="Secka A."/>
            <person name="Antonio M."/>
            <person name="Oren A."/>
            <person name="Chaudhuri R."/>
            <person name="La Ragione R.M."/>
            <person name="Hildebrand F."/>
            <person name="Pallen M.J."/>
        </authorList>
    </citation>
    <scope>NUCLEOTIDE SEQUENCE [LARGE SCALE GENOMIC DNA]</scope>
    <source>
        <strain evidence="1 2">Sa1BUA6</strain>
    </source>
</reference>
<dbReference type="RefSeq" id="WP_191730507.1">
    <property type="nucleotide sequence ID" value="NZ_JACSPT010000002.1"/>
</dbReference>
<comment type="caution">
    <text evidence="1">The sequence shown here is derived from an EMBL/GenBank/DDBJ whole genome shotgun (WGS) entry which is preliminary data.</text>
</comment>
<sequence>MKSEQSFETRKDELGEYQFDPTLVPGHVNNYISSIGTYHRVDRIEYHDAIFSIFSLTPLSEDEKLLMRADWERHCPR</sequence>
<name>A0ABR8VU48_9GAMM</name>
<accession>A0ABR8VU48</accession>
<evidence type="ECO:0000313" key="2">
    <source>
        <dbReference type="Proteomes" id="UP000621930"/>
    </source>
</evidence>
<protein>
    <submittedName>
        <fullName evidence="1">Uncharacterized protein</fullName>
    </submittedName>
</protein>
<dbReference type="Proteomes" id="UP000621930">
    <property type="component" value="Unassembled WGS sequence"/>
</dbReference>
<evidence type="ECO:0000313" key="1">
    <source>
        <dbReference type="EMBL" id="MBD8008293.1"/>
    </source>
</evidence>
<proteinExistence type="predicted"/>
<dbReference type="EMBL" id="JACSPT010000002">
    <property type="protein sequence ID" value="MBD8008293.1"/>
    <property type="molecule type" value="Genomic_DNA"/>
</dbReference>
<organism evidence="1 2">
    <name type="scientific">Acinetobacter pecorum</name>
    <dbReference type="NCBI Taxonomy" id="2762215"/>
    <lineage>
        <taxon>Bacteria</taxon>
        <taxon>Pseudomonadati</taxon>
        <taxon>Pseudomonadota</taxon>
        <taxon>Gammaproteobacteria</taxon>
        <taxon>Moraxellales</taxon>
        <taxon>Moraxellaceae</taxon>
        <taxon>Acinetobacter</taxon>
    </lineage>
</organism>